<dbReference type="PRINTS" id="PR00726">
    <property type="entry name" value="LEXASERPTASE"/>
</dbReference>
<evidence type="ECO:0000259" key="11">
    <source>
        <dbReference type="PROSITE" id="PS50943"/>
    </source>
</evidence>
<reference evidence="12 13" key="2">
    <citation type="submission" date="2019-06" db="EMBL/GenBank/DDBJ databases">
        <title>Martelella lutilitoris sp. nov., isolated from a tidal mudflat.</title>
        <authorList>
            <person name="Kim Y.-J."/>
        </authorList>
    </citation>
    <scope>NUCLEOTIDE SEQUENCE [LARGE SCALE GENOMIC DNA]</scope>
    <source>
        <strain evidence="12 13">GH2-6</strain>
    </source>
</reference>
<dbReference type="Gene3D" id="1.10.260.40">
    <property type="entry name" value="lambda repressor-like DNA-binding domains"/>
    <property type="match status" value="1"/>
</dbReference>
<keyword evidence="3 10" id="KW-0378">Hydrolase</keyword>
<keyword evidence="4 10" id="KW-0068">Autocatalytic cleavage</keyword>
<evidence type="ECO:0000256" key="4">
    <source>
        <dbReference type="ARBA" id="ARBA00022813"/>
    </source>
</evidence>
<evidence type="ECO:0000256" key="5">
    <source>
        <dbReference type="ARBA" id="ARBA00023015"/>
    </source>
</evidence>
<protein>
    <submittedName>
        <fullName evidence="12">Phage repressor protein</fullName>
    </submittedName>
</protein>
<keyword evidence="8" id="KW-0234">DNA repair</keyword>
<dbReference type="Gene3D" id="2.10.109.10">
    <property type="entry name" value="Umud Fragment, subunit A"/>
    <property type="match status" value="1"/>
</dbReference>
<proteinExistence type="inferred from homology"/>
<gene>
    <name evidence="12" type="ORF">FF124_14820</name>
</gene>
<dbReference type="InterPro" id="IPR036286">
    <property type="entry name" value="LexA/Signal_pep-like_sf"/>
</dbReference>
<dbReference type="Proteomes" id="UP000307874">
    <property type="component" value="Unassembled WGS sequence"/>
</dbReference>
<evidence type="ECO:0000256" key="8">
    <source>
        <dbReference type="ARBA" id="ARBA00023204"/>
    </source>
</evidence>
<keyword evidence="6" id="KW-0238">DNA-binding</keyword>
<dbReference type="InterPro" id="IPR010982">
    <property type="entry name" value="Lambda_DNA-bd_dom_sf"/>
</dbReference>
<comment type="similarity">
    <text evidence="1 10">Belongs to the peptidase S24 family.</text>
</comment>
<dbReference type="GO" id="GO:0006355">
    <property type="term" value="P:regulation of DNA-templated transcription"/>
    <property type="evidence" value="ECO:0007669"/>
    <property type="project" value="InterPro"/>
</dbReference>
<name>A0A5C4JNB9_9HYPH</name>
<keyword evidence="13" id="KW-1185">Reference proteome</keyword>
<comment type="caution">
    <text evidence="12">The sequence shown here is derived from an EMBL/GenBank/DDBJ whole genome shotgun (WGS) entry which is preliminary data.</text>
</comment>
<dbReference type="AlphaFoldDB" id="A0A5C4JNB9"/>
<dbReference type="GO" id="GO:0003677">
    <property type="term" value="F:DNA binding"/>
    <property type="evidence" value="ECO:0007669"/>
    <property type="project" value="UniProtKB-KW"/>
</dbReference>
<dbReference type="OrthoDB" id="7363968at2"/>
<accession>A0A5C4JNB9</accession>
<organism evidence="12 13">
    <name type="scientific">Martelella lutilitoris</name>
    <dbReference type="NCBI Taxonomy" id="2583532"/>
    <lineage>
        <taxon>Bacteria</taxon>
        <taxon>Pseudomonadati</taxon>
        <taxon>Pseudomonadota</taxon>
        <taxon>Alphaproteobacteria</taxon>
        <taxon>Hyphomicrobiales</taxon>
        <taxon>Aurantimonadaceae</taxon>
        <taxon>Martelella</taxon>
    </lineage>
</organism>
<dbReference type="SUPFAM" id="SSF51306">
    <property type="entry name" value="LexA/Signal peptidase"/>
    <property type="match status" value="1"/>
</dbReference>
<evidence type="ECO:0000256" key="3">
    <source>
        <dbReference type="ARBA" id="ARBA00022801"/>
    </source>
</evidence>
<dbReference type="SUPFAM" id="SSF47413">
    <property type="entry name" value="lambda repressor-like DNA-binding domains"/>
    <property type="match status" value="1"/>
</dbReference>
<evidence type="ECO:0000256" key="7">
    <source>
        <dbReference type="ARBA" id="ARBA00023163"/>
    </source>
</evidence>
<keyword evidence="5" id="KW-0805">Transcription regulation</keyword>
<dbReference type="PANTHER" id="PTHR40661">
    <property type="match status" value="1"/>
</dbReference>
<dbReference type="PANTHER" id="PTHR40661:SF3">
    <property type="entry name" value="FELS-1 PROPHAGE TRANSCRIPTIONAL REGULATOR"/>
    <property type="match status" value="1"/>
</dbReference>
<dbReference type="InterPro" id="IPR006197">
    <property type="entry name" value="Peptidase_S24_LexA"/>
</dbReference>
<dbReference type="InterPro" id="IPR001387">
    <property type="entry name" value="Cro/C1-type_HTH"/>
</dbReference>
<evidence type="ECO:0000313" key="12">
    <source>
        <dbReference type="EMBL" id="TNB46828.1"/>
    </source>
</evidence>
<dbReference type="GO" id="GO:0016787">
    <property type="term" value="F:hydrolase activity"/>
    <property type="evidence" value="ECO:0007669"/>
    <property type="project" value="UniProtKB-KW"/>
</dbReference>
<reference evidence="12 13" key="1">
    <citation type="submission" date="2019-05" db="EMBL/GenBank/DDBJ databases">
        <authorList>
            <person name="Lee S.D."/>
        </authorList>
    </citation>
    <scope>NUCLEOTIDE SEQUENCE [LARGE SCALE GENOMIC DNA]</scope>
    <source>
        <strain evidence="12 13">GH2-6</strain>
    </source>
</reference>
<dbReference type="GO" id="GO:0009432">
    <property type="term" value="P:SOS response"/>
    <property type="evidence" value="ECO:0007669"/>
    <property type="project" value="UniProtKB-KW"/>
</dbReference>
<feature type="domain" description="HTH cro/C1-type" evidence="11">
    <location>
        <begin position="48"/>
        <end position="67"/>
    </location>
</feature>
<evidence type="ECO:0000256" key="6">
    <source>
        <dbReference type="ARBA" id="ARBA00023125"/>
    </source>
</evidence>
<dbReference type="RefSeq" id="WP_138749268.1">
    <property type="nucleotide sequence ID" value="NZ_VCLB01000008.1"/>
</dbReference>
<dbReference type="CDD" id="cd06529">
    <property type="entry name" value="S24_LexA-like"/>
    <property type="match status" value="1"/>
</dbReference>
<evidence type="ECO:0000256" key="1">
    <source>
        <dbReference type="ARBA" id="ARBA00007484"/>
    </source>
</evidence>
<evidence type="ECO:0000256" key="2">
    <source>
        <dbReference type="ARBA" id="ARBA00022763"/>
    </source>
</evidence>
<evidence type="ECO:0000256" key="9">
    <source>
        <dbReference type="ARBA" id="ARBA00023236"/>
    </source>
</evidence>
<keyword evidence="9" id="KW-0742">SOS response</keyword>
<dbReference type="CDD" id="cd00093">
    <property type="entry name" value="HTH_XRE"/>
    <property type="match status" value="1"/>
</dbReference>
<dbReference type="Pfam" id="PF00717">
    <property type="entry name" value="Peptidase_S24"/>
    <property type="match status" value="1"/>
</dbReference>
<keyword evidence="2" id="KW-0227">DNA damage</keyword>
<dbReference type="SMART" id="SM00530">
    <property type="entry name" value="HTH_XRE"/>
    <property type="match status" value="1"/>
</dbReference>
<dbReference type="PROSITE" id="PS50943">
    <property type="entry name" value="HTH_CROC1"/>
    <property type="match status" value="1"/>
</dbReference>
<evidence type="ECO:0000313" key="13">
    <source>
        <dbReference type="Proteomes" id="UP000307874"/>
    </source>
</evidence>
<sequence>MPDLTDQILKRIRQIAEKRGTSMRAISLESGNGPDLIRQWGGKKAALPRLDSLQAVANALGVSPGWLAYGNGEPEQNITMVPLLSFVSAGQLAEPNGNTSYDECEHIPAQGLQGGDWIALRVEGDSMDDYSPPGSIIFVNRSDKNIIDGGFYVVCTEDGEATYKRYRKDPDRLEPQSSNKSHEIIFPRGPLNVIGRVKRTVFDFPA</sequence>
<evidence type="ECO:0000256" key="10">
    <source>
        <dbReference type="RuleBase" id="RU003991"/>
    </source>
</evidence>
<dbReference type="InterPro" id="IPR039418">
    <property type="entry name" value="LexA-like"/>
</dbReference>
<dbReference type="EMBL" id="VCLB01000008">
    <property type="protein sequence ID" value="TNB46828.1"/>
    <property type="molecule type" value="Genomic_DNA"/>
</dbReference>
<dbReference type="InterPro" id="IPR015927">
    <property type="entry name" value="Peptidase_S24_S26A/B/C"/>
</dbReference>
<keyword evidence="7" id="KW-0804">Transcription</keyword>
<dbReference type="GO" id="GO:0006281">
    <property type="term" value="P:DNA repair"/>
    <property type="evidence" value="ECO:0007669"/>
    <property type="project" value="UniProtKB-KW"/>
</dbReference>